<evidence type="ECO:0000256" key="2">
    <source>
        <dbReference type="ARBA" id="ARBA00022617"/>
    </source>
</evidence>
<accession>A0ABZ2XPD1</accession>
<keyword evidence="10" id="KW-1185">Reference proteome</keyword>
<evidence type="ECO:0000313" key="9">
    <source>
        <dbReference type="EMBL" id="WZJ23294.1"/>
    </source>
</evidence>
<evidence type="ECO:0000313" key="10">
    <source>
        <dbReference type="Proteomes" id="UP001479520"/>
    </source>
</evidence>
<evidence type="ECO:0000256" key="5">
    <source>
        <dbReference type="ARBA" id="ARBA00023004"/>
    </source>
</evidence>
<evidence type="ECO:0000256" key="3">
    <source>
        <dbReference type="ARBA" id="ARBA00022723"/>
    </source>
</evidence>
<dbReference type="PRINTS" id="PR00606">
    <property type="entry name" value="CYTCHROMECID"/>
</dbReference>
<evidence type="ECO:0000256" key="4">
    <source>
        <dbReference type="ARBA" id="ARBA00022982"/>
    </source>
</evidence>
<dbReference type="SUPFAM" id="SSF46626">
    <property type="entry name" value="Cytochrome c"/>
    <property type="match status" value="1"/>
</dbReference>
<dbReference type="InterPro" id="IPR002324">
    <property type="entry name" value="Cyt_c_ID"/>
</dbReference>
<dbReference type="InterPro" id="IPR036909">
    <property type="entry name" value="Cyt_c-like_dom_sf"/>
</dbReference>
<feature type="domain" description="Cytochrome c" evidence="8">
    <location>
        <begin position="20"/>
        <end position="105"/>
    </location>
</feature>
<keyword evidence="7" id="KW-0732">Signal</keyword>
<dbReference type="PROSITE" id="PS51007">
    <property type="entry name" value="CYTC"/>
    <property type="match status" value="1"/>
</dbReference>
<keyword evidence="4" id="KW-0249">Electron transport</keyword>
<proteinExistence type="predicted"/>
<organism evidence="9 10">
    <name type="scientific">Azonexus hydrophilus</name>
    <dbReference type="NCBI Taxonomy" id="418702"/>
    <lineage>
        <taxon>Bacteria</taxon>
        <taxon>Pseudomonadati</taxon>
        <taxon>Pseudomonadota</taxon>
        <taxon>Betaproteobacteria</taxon>
        <taxon>Rhodocyclales</taxon>
        <taxon>Azonexaceae</taxon>
        <taxon>Azonexus</taxon>
    </lineage>
</organism>
<feature type="signal peptide" evidence="7">
    <location>
        <begin position="1"/>
        <end position="19"/>
    </location>
</feature>
<evidence type="ECO:0000259" key="8">
    <source>
        <dbReference type="PROSITE" id="PS51007"/>
    </source>
</evidence>
<sequence>MKKIFILAAMAGFSMTTFAADQAAAMDIAKKNGCLACHALDKKMVGPAWNDIGKKYAGDTAAAEQLAVKVKKGSKGVWGPVPMPPNATVKAADIETMVKFILTLK</sequence>
<protein>
    <submittedName>
        <fullName evidence="9">C-type cytochrome</fullName>
    </submittedName>
</protein>
<evidence type="ECO:0000256" key="6">
    <source>
        <dbReference type="PROSITE-ProRule" id="PRU00433"/>
    </source>
</evidence>
<keyword evidence="1" id="KW-0813">Transport</keyword>
<keyword evidence="2 6" id="KW-0349">Heme</keyword>
<dbReference type="InterPro" id="IPR009056">
    <property type="entry name" value="Cyt_c-like_dom"/>
</dbReference>
<geneLocation type="plasmid" evidence="9 10">
    <name>unnamed1</name>
</geneLocation>
<feature type="chain" id="PRO_5047078774" evidence="7">
    <location>
        <begin position="20"/>
        <end position="105"/>
    </location>
</feature>
<keyword evidence="5 6" id="KW-0408">Iron</keyword>
<reference evidence="9 10" key="1">
    <citation type="submission" date="2024-04" db="EMBL/GenBank/DDBJ databases">
        <title>Dissimilatory iodate-reducing microorganisms contribute to the enrichment of iodine in groundwater.</title>
        <authorList>
            <person name="Jiang Z."/>
        </authorList>
    </citation>
    <scope>NUCLEOTIDE SEQUENCE [LARGE SCALE GENOMIC DNA]</scope>
    <source>
        <strain evidence="9 10">NCP973</strain>
        <plasmid evidence="9 10">unnamed1</plasmid>
    </source>
</reference>
<dbReference type="Gene3D" id="1.10.760.10">
    <property type="entry name" value="Cytochrome c-like domain"/>
    <property type="match status" value="1"/>
</dbReference>
<dbReference type="RefSeq" id="WP_341744633.1">
    <property type="nucleotide sequence ID" value="NZ_CP151407.1"/>
</dbReference>
<dbReference type="Proteomes" id="UP001479520">
    <property type="component" value="Plasmid unnamed1"/>
</dbReference>
<dbReference type="Pfam" id="PF00034">
    <property type="entry name" value="Cytochrom_C"/>
    <property type="match status" value="1"/>
</dbReference>
<keyword evidence="9" id="KW-0614">Plasmid</keyword>
<gene>
    <name evidence="9" type="ORF">AADV58_17955</name>
</gene>
<name>A0ABZ2XPD1_9RHOO</name>
<evidence type="ECO:0000256" key="1">
    <source>
        <dbReference type="ARBA" id="ARBA00022448"/>
    </source>
</evidence>
<dbReference type="EMBL" id="CP151407">
    <property type="protein sequence ID" value="WZJ23294.1"/>
    <property type="molecule type" value="Genomic_DNA"/>
</dbReference>
<keyword evidence="3 6" id="KW-0479">Metal-binding</keyword>
<evidence type="ECO:0000256" key="7">
    <source>
        <dbReference type="SAM" id="SignalP"/>
    </source>
</evidence>